<evidence type="ECO:0000256" key="4">
    <source>
        <dbReference type="ARBA" id="ARBA00022679"/>
    </source>
</evidence>
<evidence type="ECO:0000256" key="3">
    <source>
        <dbReference type="ARBA" id="ARBA00022603"/>
    </source>
</evidence>
<dbReference type="InterPro" id="IPR000878">
    <property type="entry name" value="4pyrrol_Mease"/>
</dbReference>
<proteinExistence type="predicted"/>
<feature type="domain" description="Tetrapyrrole methylase" evidence="6">
    <location>
        <begin position="32"/>
        <end position="221"/>
    </location>
</feature>
<organism evidence="7 8">
    <name type="scientific">Derxia gummosa DSM 723</name>
    <dbReference type="NCBI Taxonomy" id="1121388"/>
    <lineage>
        <taxon>Bacteria</taxon>
        <taxon>Pseudomonadati</taxon>
        <taxon>Pseudomonadota</taxon>
        <taxon>Betaproteobacteria</taxon>
        <taxon>Burkholderiales</taxon>
        <taxon>Alcaligenaceae</taxon>
        <taxon>Derxia</taxon>
    </lineage>
</organism>
<dbReference type="InterPro" id="IPR035996">
    <property type="entry name" value="4pyrrol_Methylase_sf"/>
</dbReference>
<dbReference type="Pfam" id="PF00590">
    <property type="entry name" value="TP_methylase"/>
    <property type="match status" value="1"/>
</dbReference>
<dbReference type="PANTHER" id="PTHR46111:SF2">
    <property type="entry name" value="SAM-DEPENDENT METHYLTRANSFERASE"/>
    <property type="match status" value="1"/>
</dbReference>
<keyword evidence="2" id="KW-0698">rRNA processing</keyword>
<dbReference type="InterPro" id="IPR008189">
    <property type="entry name" value="rRNA_ssu_MeTfrase_I"/>
</dbReference>
<dbReference type="Gene3D" id="3.40.1010.10">
    <property type="entry name" value="Cobalt-precorrin-4 Transmethylase, Domain 1"/>
    <property type="match status" value="1"/>
</dbReference>
<dbReference type="PANTHER" id="PTHR46111">
    <property type="entry name" value="RIBOSOMAL RNA SMALL SUBUNIT METHYLTRANSFERASE I"/>
    <property type="match status" value="1"/>
</dbReference>
<evidence type="ECO:0000256" key="5">
    <source>
        <dbReference type="ARBA" id="ARBA00022691"/>
    </source>
</evidence>
<keyword evidence="4" id="KW-0808">Transferase</keyword>
<dbReference type="SUPFAM" id="SSF53790">
    <property type="entry name" value="Tetrapyrrole methylase"/>
    <property type="match status" value="1"/>
</dbReference>
<dbReference type="InterPro" id="IPR014776">
    <property type="entry name" value="4pyrrole_Mease_sub2"/>
</dbReference>
<reference evidence="8" key="1">
    <citation type="submission" date="2025-08" db="UniProtKB">
        <authorList>
            <consortium name="RefSeq"/>
        </authorList>
    </citation>
    <scope>IDENTIFICATION</scope>
</reference>
<dbReference type="Gene3D" id="3.30.950.10">
    <property type="entry name" value="Methyltransferase, Cobalt-precorrin-4 Transmethylase, Domain 2"/>
    <property type="match status" value="1"/>
</dbReference>
<name>A0A8B6X6Z5_9BURK</name>
<keyword evidence="5" id="KW-0949">S-adenosyl-L-methionine</keyword>
<evidence type="ECO:0000256" key="1">
    <source>
        <dbReference type="ARBA" id="ARBA00022490"/>
    </source>
</evidence>
<dbReference type="RefSeq" id="WP_028312956.1">
    <property type="nucleotide sequence ID" value="NZ_KI519499.1"/>
</dbReference>
<evidence type="ECO:0000313" key="8">
    <source>
        <dbReference type="RefSeq" id="WP_028312956.1"/>
    </source>
</evidence>
<keyword evidence="1" id="KW-0963">Cytoplasm</keyword>
<evidence type="ECO:0000313" key="7">
    <source>
        <dbReference type="Proteomes" id="UP000675920"/>
    </source>
</evidence>
<accession>A0A8B6X6Z5</accession>
<keyword evidence="7" id="KW-1185">Reference proteome</keyword>
<protein>
    <submittedName>
        <fullName evidence="8">SAM-dependent methyltransferase</fullName>
    </submittedName>
</protein>
<dbReference type="GO" id="GO:0032259">
    <property type="term" value="P:methylation"/>
    <property type="evidence" value="ECO:0007669"/>
    <property type="project" value="UniProtKB-KW"/>
</dbReference>
<dbReference type="GO" id="GO:0006364">
    <property type="term" value="P:rRNA processing"/>
    <property type="evidence" value="ECO:0007669"/>
    <property type="project" value="UniProtKB-KW"/>
</dbReference>
<dbReference type="AlphaFoldDB" id="A0A8B6X6Z5"/>
<evidence type="ECO:0000256" key="2">
    <source>
        <dbReference type="ARBA" id="ARBA00022552"/>
    </source>
</evidence>
<dbReference type="InterPro" id="IPR014777">
    <property type="entry name" value="4pyrrole_Mease_sub1"/>
</dbReference>
<keyword evidence="3 8" id="KW-0489">Methyltransferase</keyword>
<dbReference type="GO" id="GO:0008168">
    <property type="term" value="F:methyltransferase activity"/>
    <property type="evidence" value="ECO:0007669"/>
    <property type="project" value="UniProtKB-KW"/>
</dbReference>
<dbReference type="Proteomes" id="UP000675920">
    <property type="component" value="Unplaced"/>
</dbReference>
<dbReference type="OrthoDB" id="7061662at2"/>
<sequence length="247" mass="26183">MTAGTLWLVPNTLGAPEPALDGEARAAWLASLLPAGVMETAGRLDYFIGEHAKSTRAFLKLVGTQRPVQEIEIAELNINTRAEALPALLAPLLAGRDAGLVSEAGVPAVADPGAMLVRLAHAKGVPVRPLVGPSSILMGVMASGLNGQSFAFNGYLSTDPAARAQRLRELEARSRAEGQTQVFIETPYRNQALLDALIATLVPSTLLCLATHLALPDEAVEMRPVKAWKGAKPAFHKKPTVFLFLAQ</sequence>
<dbReference type="CDD" id="cd11649">
    <property type="entry name" value="RsmI_like"/>
    <property type="match status" value="1"/>
</dbReference>
<evidence type="ECO:0000259" key="6">
    <source>
        <dbReference type="Pfam" id="PF00590"/>
    </source>
</evidence>